<organism evidence="1 2">
    <name type="scientific">Periconia digitata</name>
    <dbReference type="NCBI Taxonomy" id="1303443"/>
    <lineage>
        <taxon>Eukaryota</taxon>
        <taxon>Fungi</taxon>
        <taxon>Dikarya</taxon>
        <taxon>Ascomycota</taxon>
        <taxon>Pezizomycotina</taxon>
        <taxon>Dothideomycetes</taxon>
        <taxon>Pleosporomycetidae</taxon>
        <taxon>Pleosporales</taxon>
        <taxon>Massarineae</taxon>
        <taxon>Periconiaceae</taxon>
        <taxon>Periconia</taxon>
    </lineage>
</organism>
<evidence type="ECO:0000313" key="2">
    <source>
        <dbReference type="Proteomes" id="UP001152607"/>
    </source>
</evidence>
<accession>A0A9W4XGF6</accession>
<gene>
    <name evidence="1" type="ORF">PDIGIT_LOCUS3997</name>
</gene>
<keyword evidence="2" id="KW-1185">Reference proteome</keyword>
<dbReference type="Proteomes" id="UP001152607">
    <property type="component" value="Unassembled WGS sequence"/>
</dbReference>
<proteinExistence type="predicted"/>
<evidence type="ECO:0000313" key="1">
    <source>
        <dbReference type="EMBL" id="CAI6328585.1"/>
    </source>
</evidence>
<dbReference type="AlphaFoldDB" id="A0A9W4XGF6"/>
<protein>
    <submittedName>
        <fullName evidence="1">Uncharacterized protein</fullName>
    </submittedName>
</protein>
<comment type="caution">
    <text evidence="1">The sequence shown here is derived from an EMBL/GenBank/DDBJ whole genome shotgun (WGS) entry which is preliminary data.</text>
</comment>
<sequence length="103" mass="11865">MIHLQSLCIGGFFISIVRMRPLLIGIESRDRHLPLRLLTRQTLLPCRCGRPASLISLLLSQLSVLFHVRLLQIFFLFQSKTRFLFTGMSVHQKESKVRDSTAD</sequence>
<reference evidence="1" key="1">
    <citation type="submission" date="2023-01" db="EMBL/GenBank/DDBJ databases">
        <authorList>
            <person name="Van Ghelder C."/>
            <person name="Rancurel C."/>
        </authorList>
    </citation>
    <scope>NUCLEOTIDE SEQUENCE</scope>
    <source>
        <strain evidence="1">CNCM I-4278</strain>
    </source>
</reference>
<name>A0A9W4XGF6_9PLEO</name>
<dbReference type="EMBL" id="CAOQHR010000002">
    <property type="protein sequence ID" value="CAI6328585.1"/>
    <property type="molecule type" value="Genomic_DNA"/>
</dbReference>